<keyword evidence="2" id="KW-1185">Reference proteome</keyword>
<dbReference type="Proteomes" id="UP000723714">
    <property type="component" value="Unassembled WGS sequence"/>
</dbReference>
<dbReference type="InterPro" id="IPR021508">
    <property type="entry name" value="Gp17-like"/>
</dbReference>
<accession>A0ABS6D4U4</accession>
<reference evidence="1 2" key="1">
    <citation type="submission" date="2021-06" db="EMBL/GenBank/DDBJ databases">
        <title>Faecalicatena sp. nov. isolated from porcine feces.</title>
        <authorList>
            <person name="Oh B.S."/>
            <person name="Lee J.H."/>
        </authorList>
    </citation>
    <scope>NUCLEOTIDE SEQUENCE [LARGE SCALE GENOMIC DNA]</scope>
    <source>
        <strain evidence="1 2">AGMB00832</strain>
    </source>
</reference>
<evidence type="ECO:0000313" key="1">
    <source>
        <dbReference type="EMBL" id="MBU3876486.1"/>
    </source>
</evidence>
<sequence>MRTAEQAIHDSLWELLSARLSERVYESRPETGAEYPLADFGDFETEYIGTKDGNLSKVSVSLNIWDTEENRKKVSDLCGEVLNEAMAISDSYGFRVSPVINHSGIKITQDRTGTPPLWRGTVKLVFDIL</sequence>
<proteinExistence type="predicted"/>
<comment type="caution">
    <text evidence="1">The sequence shown here is derived from an EMBL/GenBank/DDBJ whole genome shotgun (WGS) entry which is preliminary data.</text>
</comment>
<name>A0ABS6D4U4_9FIRM</name>
<protein>
    <submittedName>
        <fullName evidence="1">DUF3168 domain-containing protein</fullName>
    </submittedName>
</protein>
<gene>
    <name evidence="1" type="ORF">HGO97_011755</name>
</gene>
<organism evidence="1 2">
    <name type="scientific">Faecalicatena faecalis</name>
    <dbReference type="NCBI Taxonomy" id="2726362"/>
    <lineage>
        <taxon>Bacteria</taxon>
        <taxon>Bacillati</taxon>
        <taxon>Bacillota</taxon>
        <taxon>Clostridia</taxon>
        <taxon>Lachnospirales</taxon>
        <taxon>Lachnospiraceae</taxon>
        <taxon>Faecalicatena</taxon>
    </lineage>
</organism>
<dbReference type="Pfam" id="PF11367">
    <property type="entry name" value="Tail_completion_gp17"/>
    <property type="match status" value="1"/>
</dbReference>
<dbReference type="EMBL" id="JABACJ020000010">
    <property type="protein sequence ID" value="MBU3876486.1"/>
    <property type="molecule type" value="Genomic_DNA"/>
</dbReference>
<evidence type="ECO:0000313" key="2">
    <source>
        <dbReference type="Proteomes" id="UP000723714"/>
    </source>
</evidence>
<dbReference type="RefSeq" id="WP_216241873.1">
    <property type="nucleotide sequence ID" value="NZ_JABACJ020000010.1"/>
</dbReference>